<dbReference type="SUPFAM" id="SSF56935">
    <property type="entry name" value="Porins"/>
    <property type="match status" value="1"/>
</dbReference>
<organism evidence="2 3">
    <name type="scientific">Hyaloperonospora arabidopsidis (strain Emoy2)</name>
    <name type="common">Downy mildew agent</name>
    <name type="synonym">Peronospora arabidopsidis</name>
    <dbReference type="NCBI Taxonomy" id="559515"/>
    <lineage>
        <taxon>Eukaryota</taxon>
        <taxon>Sar</taxon>
        <taxon>Stramenopiles</taxon>
        <taxon>Oomycota</taxon>
        <taxon>Peronosporomycetes</taxon>
        <taxon>Peronosporales</taxon>
        <taxon>Peronosporaceae</taxon>
        <taxon>Hyaloperonospora</taxon>
    </lineage>
</organism>
<reference evidence="3" key="1">
    <citation type="journal article" date="2010" name="Science">
        <title>Signatures of adaptation to obligate biotrophy in the Hyaloperonospora arabidopsidis genome.</title>
        <authorList>
            <person name="Baxter L."/>
            <person name="Tripathy S."/>
            <person name="Ishaque N."/>
            <person name="Boot N."/>
            <person name="Cabral A."/>
            <person name="Kemen E."/>
            <person name="Thines M."/>
            <person name="Ah-Fong A."/>
            <person name="Anderson R."/>
            <person name="Badejoko W."/>
            <person name="Bittner-Eddy P."/>
            <person name="Boore J.L."/>
            <person name="Chibucos M.C."/>
            <person name="Coates M."/>
            <person name="Dehal P."/>
            <person name="Delehaunty K."/>
            <person name="Dong S."/>
            <person name="Downton P."/>
            <person name="Dumas B."/>
            <person name="Fabro G."/>
            <person name="Fronick C."/>
            <person name="Fuerstenberg S.I."/>
            <person name="Fulton L."/>
            <person name="Gaulin E."/>
            <person name="Govers F."/>
            <person name="Hughes L."/>
            <person name="Humphray S."/>
            <person name="Jiang R.H."/>
            <person name="Judelson H."/>
            <person name="Kamoun S."/>
            <person name="Kyung K."/>
            <person name="Meijer H."/>
            <person name="Minx P."/>
            <person name="Morris P."/>
            <person name="Nelson J."/>
            <person name="Phuntumart V."/>
            <person name="Qutob D."/>
            <person name="Rehmany A."/>
            <person name="Rougon-Cardoso A."/>
            <person name="Ryden P."/>
            <person name="Torto-Alalibo T."/>
            <person name="Studholme D."/>
            <person name="Wang Y."/>
            <person name="Win J."/>
            <person name="Wood J."/>
            <person name="Clifton S.W."/>
            <person name="Rogers J."/>
            <person name="Van den Ackerveken G."/>
            <person name="Jones J.D."/>
            <person name="McDowell J.M."/>
            <person name="Beynon J."/>
            <person name="Tyler B.M."/>
        </authorList>
    </citation>
    <scope>NUCLEOTIDE SEQUENCE [LARGE SCALE GENOMIC DNA]</scope>
    <source>
        <strain evidence="3">Emoy2</strain>
    </source>
</reference>
<name>M4C672_HYAAE</name>
<dbReference type="InParanoid" id="M4C672"/>
<feature type="compositionally biased region" description="Low complexity" evidence="1">
    <location>
        <begin position="166"/>
        <end position="176"/>
    </location>
</feature>
<feature type="region of interest" description="Disordered" evidence="1">
    <location>
        <begin position="147"/>
        <end position="183"/>
    </location>
</feature>
<dbReference type="EMBL" id="JH597848">
    <property type="status" value="NOT_ANNOTATED_CDS"/>
    <property type="molecule type" value="Genomic_DNA"/>
</dbReference>
<sequence length="183" mass="20127">MVQNPDYRAGNGQAQYMPTSQAGMAVMTPGGIITSVGFRNPDGTISQRTNTALQGNYFGGNGVVNQFNYGAVGGQWTVGGDWKLGQSYDRTSLEPESNRDGLFTRLSFDVADNLNVFAEASYNKNEAYQWGGTNSDKGQRDHPLRQRLHSRRDQVAARCTGRRRSSTSAPRTPTSRRASRQRA</sequence>
<evidence type="ECO:0000313" key="2">
    <source>
        <dbReference type="EnsemblProtists" id="HpaP814603"/>
    </source>
</evidence>
<evidence type="ECO:0000313" key="3">
    <source>
        <dbReference type="Proteomes" id="UP000011713"/>
    </source>
</evidence>
<dbReference type="EnsemblProtists" id="HpaT814603">
    <property type="protein sequence ID" value="HpaP814603"/>
    <property type="gene ID" value="HpaG814603"/>
</dbReference>
<dbReference type="HOGENOM" id="CLU_1477782_0_0_1"/>
<reference evidence="2" key="2">
    <citation type="submission" date="2015-06" db="UniProtKB">
        <authorList>
            <consortium name="EnsemblProtists"/>
        </authorList>
    </citation>
    <scope>IDENTIFICATION</scope>
    <source>
        <strain evidence="2">Emoy2</strain>
    </source>
</reference>
<protein>
    <submittedName>
        <fullName evidence="2">Uncharacterized protein</fullName>
    </submittedName>
</protein>
<dbReference type="VEuPathDB" id="FungiDB:HpaG814603"/>
<evidence type="ECO:0000256" key="1">
    <source>
        <dbReference type="SAM" id="MobiDB-lite"/>
    </source>
</evidence>
<proteinExistence type="predicted"/>
<dbReference type="AlphaFoldDB" id="M4C672"/>
<accession>M4C672</accession>
<dbReference type="Proteomes" id="UP000011713">
    <property type="component" value="Unassembled WGS sequence"/>
</dbReference>
<keyword evidence="3" id="KW-1185">Reference proteome</keyword>